<dbReference type="GO" id="GO:0055085">
    <property type="term" value="P:transmembrane transport"/>
    <property type="evidence" value="ECO:0007669"/>
    <property type="project" value="TreeGrafter"/>
</dbReference>
<sequence>MKMTRVLVPALAPLALAVSGVASAGPSGYAPPPPPPEKQEFIVRVGGSYVSPRQDQVTFTDERLDFFDIRSFRGNIDPDEEWGWFVNFEWKATDHWGVELNYTDGGTHSGGRARRALEFLLPGVTIGNLAEFEPEITTLMMKWYPLDPSCLIQPYAGFGINYTDFGSEKFKGWRRSALREAGFRSRLNMGYSWGYAAQFGVDFNFGHDSSWLVNAAAIYTQSQSDVRFELIEIEPVAVPLDDRIVEAFSGDYMYDPWIFNLGVGYKFSF</sequence>
<reference evidence="3" key="1">
    <citation type="submission" date="2016-10" db="EMBL/GenBank/DDBJ databases">
        <authorList>
            <person name="Varghese N."/>
            <person name="Submissions S."/>
        </authorList>
    </citation>
    <scope>NUCLEOTIDE SEQUENCE [LARGE SCALE GENOMIC DNA]</scope>
    <source>
        <strain evidence="3">CGMCC 1.10657</strain>
    </source>
</reference>
<gene>
    <name evidence="2" type="ORF">SAMN05216562_0042</name>
</gene>
<dbReference type="InterPro" id="IPR005618">
    <property type="entry name" value="OMPW"/>
</dbReference>
<keyword evidence="1" id="KW-0732">Signal</keyword>
<accession>A0A1H3VMY2</accession>
<dbReference type="Pfam" id="PF03922">
    <property type="entry name" value="OmpW"/>
    <property type="match status" value="1"/>
</dbReference>
<evidence type="ECO:0000256" key="1">
    <source>
        <dbReference type="SAM" id="SignalP"/>
    </source>
</evidence>
<dbReference type="AlphaFoldDB" id="A0A1H3VMY2"/>
<organism evidence="2 3">
    <name type="scientific">Microbulbifer marinus</name>
    <dbReference type="NCBI Taxonomy" id="658218"/>
    <lineage>
        <taxon>Bacteria</taxon>
        <taxon>Pseudomonadati</taxon>
        <taxon>Pseudomonadota</taxon>
        <taxon>Gammaproteobacteria</taxon>
        <taxon>Cellvibrionales</taxon>
        <taxon>Microbulbiferaceae</taxon>
        <taxon>Microbulbifer</taxon>
    </lineage>
</organism>
<dbReference type="Proteomes" id="UP000198658">
    <property type="component" value="Unassembled WGS sequence"/>
</dbReference>
<feature type="signal peptide" evidence="1">
    <location>
        <begin position="1"/>
        <end position="24"/>
    </location>
</feature>
<keyword evidence="3" id="KW-1185">Reference proteome</keyword>
<evidence type="ECO:0000313" key="3">
    <source>
        <dbReference type="Proteomes" id="UP000198658"/>
    </source>
</evidence>
<dbReference type="OrthoDB" id="5723350at2"/>
<proteinExistence type="predicted"/>
<dbReference type="PANTHER" id="PTHR36920">
    <property type="match status" value="1"/>
</dbReference>
<dbReference type="PANTHER" id="PTHR36920:SF1">
    <property type="entry name" value="OUTER MEMBRANE PROTEIN W"/>
    <property type="match status" value="1"/>
</dbReference>
<name>A0A1H3VMY2_9GAMM</name>
<dbReference type="SUPFAM" id="SSF56925">
    <property type="entry name" value="OMPA-like"/>
    <property type="match status" value="1"/>
</dbReference>
<feature type="chain" id="PRO_5011719626" evidence="1">
    <location>
        <begin position="25"/>
        <end position="269"/>
    </location>
</feature>
<dbReference type="Gene3D" id="2.40.160.20">
    <property type="match status" value="1"/>
</dbReference>
<dbReference type="STRING" id="658218.SAMN05216562_0042"/>
<protein>
    <submittedName>
        <fullName evidence="2">Outer membrane protein</fullName>
    </submittedName>
</protein>
<dbReference type="GO" id="GO:0019867">
    <property type="term" value="C:outer membrane"/>
    <property type="evidence" value="ECO:0007669"/>
    <property type="project" value="InterPro"/>
</dbReference>
<evidence type="ECO:0000313" key="2">
    <source>
        <dbReference type="EMBL" id="SDZ75442.1"/>
    </source>
</evidence>
<dbReference type="EMBL" id="FNQO01000001">
    <property type="protein sequence ID" value="SDZ75442.1"/>
    <property type="molecule type" value="Genomic_DNA"/>
</dbReference>
<dbReference type="InterPro" id="IPR011250">
    <property type="entry name" value="OMP/PagP_B-barrel"/>
</dbReference>
<dbReference type="RefSeq" id="WP_091383790.1">
    <property type="nucleotide sequence ID" value="NZ_FNQO01000001.1"/>
</dbReference>